<name>A0A8S0R3Y2_OLEEU</name>
<dbReference type="EMBL" id="CACTIH010002086">
    <property type="protein sequence ID" value="CAA2973142.1"/>
    <property type="molecule type" value="Genomic_DNA"/>
</dbReference>
<evidence type="ECO:0000313" key="3">
    <source>
        <dbReference type="Proteomes" id="UP000594638"/>
    </source>
</evidence>
<gene>
    <name evidence="2" type="ORF">OLEA9_A106864</name>
</gene>
<protein>
    <submittedName>
        <fullName evidence="2">Uncharacterized protein</fullName>
    </submittedName>
</protein>
<proteinExistence type="predicted"/>
<feature type="region of interest" description="Disordered" evidence="1">
    <location>
        <begin position="74"/>
        <end position="151"/>
    </location>
</feature>
<reference evidence="2 3" key="1">
    <citation type="submission" date="2019-12" db="EMBL/GenBank/DDBJ databases">
        <authorList>
            <person name="Alioto T."/>
            <person name="Alioto T."/>
            <person name="Gomez Garrido J."/>
        </authorList>
    </citation>
    <scope>NUCLEOTIDE SEQUENCE [LARGE SCALE GENOMIC DNA]</scope>
</reference>
<evidence type="ECO:0000256" key="1">
    <source>
        <dbReference type="SAM" id="MobiDB-lite"/>
    </source>
</evidence>
<feature type="compositionally biased region" description="Polar residues" evidence="1">
    <location>
        <begin position="95"/>
        <end position="124"/>
    </location>
</feature>
<dbReference type="PANTHER" id="PTHR34210">
    <property type="entry name" value="OS01G0252900 PROTEIN"/>
    <property type="match status" value="1"/>
</dbReference>
<sequence>MTFPIKGGWGRELPYLFVEFDYAAIDSFYINSFKFKAVREIRECYMKKLAMLRGAKAKQWEEFLQANIQRRQHAHQHMSASGFSDYKQPSYPEYDNSSGNANYSSPGTNVPIESTGKYPNSMENYPSRPHVTYSDFEHKRGDEFGKSYNRY</sequence>
<evidence type="ECO:0000313" key="2">
    <source>
        <dbReference type="EMBL" id="CAA2973142.1"/>
    </source>
</evidence>
<keyword evidence="3" id="KW-1185">Reference proteome</keyword>
<organism evidence="2 3">
    <name type="scientific">Olea europaea subsp. europaea</name>
    <dbReference type="NCBI Taxonomy" id="158383"/>
    <lineage>
        <taxon>Eukaryota</taxon>
        <taxon>Viridiplantae</taxon>
        <taxon>Streptophyta</taxon>
        <taxon>Embryophyta</taxon>
        <taxon>Tracheophyta</taxon>
        <taxon>Spermatophyta</taxon>
        <taxon>Magnoliopsida</taxon>
        <taxon>eudicotyledons</taxon>
        <taxon>Gunneridae</taxon>
        <taxon>Pentapetalae</taxon>
        <taxon>asterids</taxon>
        <taxon>lamiids</taxon>
        <taxon>Lamiales</taxon>
        <taxon>Oleaceae</taxon>
        <taxon>Oleeae</taxon>
        <taxon>Olea</taxon>
    </lineage>
</organism>
<dbReference type="Gramene" id="OE9A106864T1">
    <property type="protein sequence ID" value="OE9A106864C1"/>
    <property type="gene ID" value="OE9A106864"/>
</dbReference>
<comment type="caution">
    <text evidence="2">The sequence shown here is derived from an EMBL/GenBank/DDBJ whole genome shotgun (WGS) entry which is preliminary data.</text>
</comment>
<dbReference type="PANTHER" id="PTHR34210:SF3">
    <property type="entry name" value="CCHC-TYPE DOMAIN-CONTAINING PROTEIN"/>
    <property type="match status" value="1"/>
</dbReference>
<feature type="compositionally biased region" description="Basic and acidic residues" evidence="1">
    <location>
        <begin position="135"/>
        <end position="145"/>
    </location>
</feature>
<dbReference type="Proteomes" id="UP000594638">
    <property type="component" value="Unassembled WGS sequence"/>
</dbReference>
<dbReference type="OrthoDB" id="2020539at2759"/>
<accession>A0A8S0R3Y2</accession>
<dbReference type="AlphaFoldDB" id="A0A8S0R3Y2"/>